<evidence type="ECO:0000259" key="2">
    <source>
        <dbReference type="Pfam" id="PF00440"/>
    </source>
</evidence>
<dbReference type="EMBL" id="CP046640">
    <property type="protein sequence ID" value="QTL97213.1"/>
    <property type="molecule type" value="Genomic_DNA"/>
</dbReference>
<dbReference type="SUPFAM" id="SSF46689">
    <property type="entry name" value="Homeodomain-like"/>
    <property type="match status" value="1"/>
</dbReference>
<name>A0A8A7K614_9FIRM</name>
<dbReference type="SUPFAM" id="SSF48498">
    <property type="entry name" value="Tetracyclin repressor-like, C-terminal domain"/>
    <property type="match status" value="1"/>
</dbReference>
<dbReference type="Proteomes" id="UP000665020">
    <property type="component" value="Chromosome"/>
</dbReference>
<reference evidence="4" key="1">
    <citation type="submission" date="2019-12" db="EMBL/GenBank/DDBJ databases">
        <authorList>
            <person name="zhang j."/>
            <person name="sun C.M."/>
        </authorList>
    </citation>
    <scope>NUCLEOTIDE SEQUENCE</scope>
    <source>
        <strain evidence="4">NS-1</strain>
    </source>
</reference>
<organism evidence="4 5">
    <name type="scientific">Iocasia fonsfrigidae</name>
    <dbReference type="NCBI Taxonomy" id="2682810"/>
    <lineage>
        <taxon>Bacteria</taxon>
        <taxon>Bacillati</taxon>
        <taxon>Bacillota</taxon>
        <taxon>Clostridia</taxon>
        <taxon>Halanaerobiales</taxon>
        <taxon>Halanaerobiaceae</taxon>
        <taxon>Iocasia</taxon>
    </lineage>
</organism>
<dbReference type="InterPro" id="IPR036271">
    <property type="entry name" value="Tet_transcr_reg_TetR-rel_C_sf"/>
</dbReference>
<protein>
    <submittedName>
        <fullName evidence="4">TetR family transcriptional regulator</fullName>
    </submittedName>
</protein>
<dbReference type="PANTHER" id="PTHR43479">
    <property type="entry name" value="ACREF/ENVCD OPERON REPRESSOR-RELATED"/>
    <property type="match status" value="1"/>
</dbReference>
<keyword evidence="5" id="KW-1185">Reference proteome</keyword>
<dbReference type="PANTHER" id="PTHR43479:SF11">
    <property type="entry name" value="ACREF_ENVCD OPERON REPRESSOR-RELATED"/>
    <property type="match status" value="1"/>
</dbReference>
<feature type="domain" description="HTH tetR-type" evidence="2">
    <location>
        <begin position="9"/>
        <end position="55"/>
    </location>
</feature>
<feature type="domain" description="HTH-type transcriptional repressor KstR2 C-terminal" evidence="3">
    <location>
        <begin position="77"/>
        <end position="158"/>
    </location>
</feature>
<dbReference type="KEGG" id="ifn:GM661_04090"/>
<accession>A0A8A7K614</accession>
<evidence type="ECO:0000313" key="5">
    <source>
        <dbReference type="Proteomes" id="UP000665020"/>
    </source>
</evidence>
<dbReference type="AlphaFoldDB" id="A0A8A7K614"/>
<proteinExistence type="predicted"/>
<dbReference type="Gene3D" id="1.10.357.10">
    <property type="entry name" value="Tetracycline Repressor, domain 2"/>
    <property type="match status" value="1"/>
</dbReference>
<dbReference type="InterPro" id="IPR041490">
    <property type="entry name" value="KstR2_TetR_C"/>
</dbReference>
<dbReference type="RefSeq" id="WP_230868859.1">
    <property type="nucleotide sequence ID" value="NZ_CP046640.1"/>
</dbReference>
<dbReference type="Pfam" id="PF00440">
    <property type="entry name" value="TetR_N"/>
    <property type="match status" value="1"/>
</dbReference>
<sequence length="195" mass="22161">MAESTKGRILKAAVYMFSVYNYYTTSMAMIAEKAGVSKGTLYWHFASKEELFRELLVKAADYFIKVFKTTAQKSDISAVEKLYELIKLIVEAPEKKYRIKSILSKNAQFISQKSKEKLLEKREEIIEVLAGIVKQGIKEKAIQDGDPHQLAIAVLAVIFNPHGSWLIDELRDKEEQANFIFGFIMNGISTKGELK</sequence>
<dbReference type="InterPro" id="IPR050624">
    <property type="entry name" value="HTH-type_Tx_Regulator"/>
</dbReference>
<gene>
    <name evidence="4" type="ORF">GM661_04090</name>
</gene>
<evidence type="ECO:0000256" key="1">
    <source>
        <dbReference type="ARBA" id="ARBA00023125"/>
    </source>
</evidence>
<dbReference type="Gene3D" id="1.10.10.60">
    <property type="entry name" value="Homeodomain-like"/>
    <property type="match status" value="1"/>
</dbReference>
<evidence type="ECO:0000259" key="3">
    <source>
        <dbReference type="Pfam" id="PF17932"/>
    </source>
</evidence>
<dbReference type="InterPro" id="IPR001647">
    <property type="entry name" value="HTH_TetR"/>
</dbReference>
<evidence type="ECO:0000313" key="4">
    <source>
        <dbReference type="EMBL" id="QTL97213.1"/>
    </source>
</evidence>
<dbReference type="GO" id="GO:0003677">
    <property type="term" value="F:DNA binding"/>
    <property type="evidence" value="ECO:0007669"/>
    <property type="project" value="UniProtKB-KW"/>
</dbReference>
<dbReference type="Pfam" id="PF17932">
    <property type="entry name" value="TetR_C_24"/>
    <property type="match status" value="1"/>
</dbReference>
<dbReference type="PRINTS" id="PR00455">
    <property type="entry name" value="HTHTETR"/>
</dbReference>
<keyword evidence="1" id="KW-0238">DNA-binding</keyword>
<dbReference type="InterPro" id="IPR009057">
    <property type="entry name" value="Homeodomain-like_sf"/>
</dbReference>